<dbReference type="EMBL" id="BFAA01078472">
    <property type="protein sequence ID" value="GCB84551.1"/>
    <property type="molecule type" value="Genomic_DNA"/>
</dbReference>
<evidence type="ECO:0000313" key="2">
    <source>
        <dbReference type="Proteomes" id="UP000288216"/>
    </source>
</evidence>
<dbReference type="InterPro" id="IPR050361">
    <property type="entry name" value="MPP/UQCRC_Complex"/>
</dbReference>
<dbReference type="STRING" id="75743.A0A401QGM7"/>
<dbReference type="Proteomes" id="UP000288216">
    <property type="component" value="Unassembled WGS sequence"/>
</dbReference>
<dbReference type="InterPro" id="IPR011249">
    <property type="entry name" value="Metalloenz_LuxS/M16"/>
</dbReference>
<proteinExistence type="predicted"/>
<comment type="caution">
    <text evidence="1">The sequence shown here is derived from an EMBL/GenBank/DDBJ whole genome shotgun (WGS) entry which is preliminary data.</text>
</comment>
<keyword evidence="2" id="KW-1185">Reference proteome</keyword>
<accession>A0A401QGM7</accession>
<dbReference type="Gene3D" id="3.30.830.10">
    <property type="entry name" value="Metalloenzyme, LuxS/M16 peptidase-like"/>
    <property type="match status" value="1"/>
</dbReference>
<dbReference type="PANTHER" id="PTHR11851">
    <property type="entry name" value="METALLOPROTEASE"/>
    <property type="match status" value="1"/>
</dbReference>
<dbReference type="OrthoDB" id="6369905at2759"/>
<dbReference type="AlphaFoldDB" id="A0A401QGM7"/>
<feature type="non-terminal residue" evidence="1">
    <location>
        <position position="96"/>
    </location>
</feature>
<gene>
    <name evidence="1" type="ORF">scyTo_0025246</name>
</gene>
<dbReference type="SUPFAM" id="SSF63411">
    <property type="entry name" value="LuxS/MPP-like metallohydrolase"/>
    <property type="match status" value="1"/>
</dbReference>
<reference evidence="1 2" key="1">
    <citation type="journal article" date="2018" name="Nat. Ecol. Evol.">
        <title>Shark genomes provide insights into elasmobranch evolution and the origin of vertebrates.</title>
        <authorList>
            <person name="Hara Y"/>
            <person name="Yamaguchi K"/>
            <person name="Onimaru K"/>
            <person name="Kadota M"/>
            <person name="Koyanagi M"/>
            <person name="Keeley SD"/>
            <person name="Tatsumi K"/>
            <person name="Tanaka K"/>
            <person name="Motone F"/>
            <person name="Kageyama Y"/>
            <person name="Nozu R"/>
            <person name="Adachi N"/>
            <person name="Nishimura O"/>
            <person name="Nakagawa R"/>
            <person name="Tanegashima C"/>
            <person name="Kiyatake I"/>
            <person name="Matsumoto R"/>
            <person name="Murakumo K"/>
            <person name="Nishida K"/>
            <person name="Terakita A"/>
            <person name="Kuratani S"/>
            <person name="Sato K"/>
            <person name="Hyodo S Kuraku.S."/>
        </authorList>
    </citation>
    <scope>NUCLEOTIDE SEQUENCE [LARGE SCALE GENOMIC DNA]</scope>
</reference>
<dbReference type="GO" id="GO:0005739">
    <property type="term" value="C:mitochondrion"/>
    <property type="evidence" value="ECO:0007669"/>
    <property type="project" value="TreeGrafter"/>
</dbReference>
<sequence>VINAAVSHVKQVAEGKIAEEDIERGKNQLAARSLMGMETLAALLEEVGSQVLVTGTYISPASAVEQIKEITKQDVVKVSIYCDRNINVSPSECSSG</sequence>
<name>A0A401QGM7_SCYTO</name>
<feature type="non-terminal residue" evidence="1">
    <location>
        <position position="1"/>
    </location>
</feature>
<protein>
    <submittedName>
        <fullName evidence="1">Uncharacterized protein</fullName>
    </submittedName>
</protein>
<organism evidence="1 2">
    <name type="scientific">Scyliorhinus torazame</name>
    <name type="common">Cloudy catshark</name>
    <name type="synonym">Catulus torazame</name>
    <dbReference type="NCBI Taxonomy" id="75743"/>
    <lineage>
        <taxon>Eukaryota</taxon>
        <taxon>Metazoa</taxon>
        <taxon>Chordata</taxon>
        <taxon>Craniata</taxon>
        <taxon>Vertebrata</taxon>
        <taxon>Chondrichthyes</taxon>
        <taxon>Elasmobranchii</taxon>
        <taxon>Galeomorphii</taxon>
        <taxon>Galeoidea</taxon>
        <taxon>Carcharhiniformes</taxon>
        <taxon>Scyliorhinidae</taxon>
        <taxon>Scyliorhinus</taxon>
    </lineage>
</organism>
<dbReference type="PANTHER" id="PTHR11851:SF226">
    <property type="entry name" value="CYTOCHROME B-C1 COMPLEX SUBUNIT 2, MITOCHONDRIAL"/>
    <property type="match status" value="1"/>
</dbReference>
<evidence type="ECO:0000313" key="1">
    <source>
        <dbReference type="EMBL" id="GCB84551.1"/>
    </source>
</evidence>
<dbReference type="GO" id="GO:0046872">
    <property type="term" value="F:metal ion binding"/>
    <property type="evidence" value="ECO:0007669"/>
    <property type="project" value="InterPro"/>
</dbReference>